<evidence type="ECO:0000313" key="3">
    <source>
        <dbReference type="Proteomes" id="UP000801428"/>
    </source>
</evidence>
<protein>
    <submittedName>
        <fullName evidence="2">Uncharacterized protein</fullName>
    </submittedName>
</protein>
<feature type="compositionally biased region" description="Polar residues" evidence="1">
    <location>
        <begin position="125"/>
        <end position="136"/>
    </location>
</feature>
<sequence length="276" mass="29387">MNYMRLFGYAAQSAGPLPLPSACVTTTVINYPPNTSINNSTLTYVGPLTDGFFSPIELATTTYTTVITTQGPDGTTELQTHTILGAPVDLYRSSSPSPILTDVIVSSSSSDLVVTNSATITQLVSTGSALPQSSTKPQRDRPVPRPGSGQPGTGPPFGYPPSDSGDGVDDDFWNAPPYPGPSRPPIPPFGINRPPSDAGDGVYDDSFEEDRPKYPSEHHTKQHPKQPNPHPGQVNGQKPEASGYPTKPIPLPDNDPYDSYTSLAYPVNPGYPINHI</sequence>
<evidence type="ECO:0000313" key="2">
    <source>
        <dbReference type="EMBL" id="KAF2993346.1"/>
    </source>
</evidence>
<dbReference type="AlphaFoldDB" id="A0A9P4T3R4"/>
<feature type="compositionally biased region" description="Basic and acidic residues" evidence="1">
    <location>
        <begin position="209"/>
        <end position="219"/>
    </location>
</feature>
<accession>A0A9P4T3R4</accession>
<organism evidence="2 3">
    <name type="scientific">Curvularia kusanoi</name>
    <name type="common">Cochliobolus kusanoi</name>
    <dbReference type="NCBI Taxonomy" id="90978"/>
    <lineage>
        <taxon>Eukaryota</taxon>
        <taxon>Fungi</taxon>
        <taxon>Dikarya</taxon>
        <taxon>Ascomycota</taxon>
        <taxon>Pezizomycotina</taxon>
        <taxon>Dothideomycetes</taxon>
        <taxon>Pleosporomycetidae</taxon>
        <taxon>Pleosporales</taxon>
        <taxon>Pleosporineae</taxon>
        <taxon>Pleosporaceae</taxon>
        <taxon>Curvularia</taxon>
    </lineage>
</organism>
<dbReference type="EMBL" id="SWKU01000054">
    <property type="protein sequence ID" value="KAF2993346.1"/>
    <property type="molecule type" value="Genomic_DNA"/>
</dbReference>
<comment type="caution">
    <text evidence="2">The sequence shown here is derived from an EMBL/GenBank/DDBJ whole genome shotgun (WGS) entry which is preliminary data.</text>
</comment>
<feature type="region of interest" description="Disordered" evidence="1">
    <location>
        <begin position="125"/>
        <end position="276"/>
    </location>
</feature>
<evidence type="ECO:0000256" key="1">
    <source>
        <dbReference type="SAM" id="MobiDB-lite"/>
    </source>
</evidence>
<gene>
    <name evidence="2" type="ORF">E8E13_000316</name>
</gene>
<keyword evidence="3" id="KW-1185">Reference proteome</keyword>
<feature type="compositionally biased region" description="Pro residues" evidence="1">
    <location>
        <begin position="176"/>
        <end position="188"/>
    </location>
</feature>
<dbReference type="Proteomes" id="UP000801428">
    <property type="component" value="Unassembled WGS sequence"/>
</dbReference>
<reference evidence="2" key="1">
    <citation type="submission" date="2019-04" db="EMBL/GenBank/DDBJ databases">
        <title>Sequencing of skin fungus with MAO and IRED activity.</title>
        <authorList>
            <person name="Marsaioli A.J."/>
            <person name="Bonatto J.M.C."/>
            <person name="Reis Junior O."/>
        </authorList>
    </citation>
    <scope>NUCLEOTIDE SEQUENCE</scope>
    <source>
        <strain evidence="2">30M1</strain>
    </source>
</reference>
<proteinExistence type="predicted"/>
<name>A0A9P4T3R4_CURKU</name>